<dbReference type="NCBIfam" id="TIGR02425">
    <property type="entry name" value="decarb_PcaC"/>
    <property type="match status" value="1"/>
</dbReference>
<dbReference type="Gene3D" id="1.20.1290.10">
    <property type="entry name" value="AhpD-like"/>
    <property type="match status" value="1"/>
</dbReference>
<reference evidence="4" key="1">
    <citation type="submission" date="2022-11" db="EMBL/GenBank/DDBJ databases">
        <title>Larsenimonas rhizosphaerae sp. nov., isolated from a tidal mudflat.</title>
        <authorList>
            <person name="Lee S.D."/>
            <person name="Kim I.S."/>
        </authorList>
    </citation>
    <scope>NUCLEOTIDE SEQUENCE</scope>
    <source>
        <strain evidence="4">GH2-1</strain>
    </source>
</reference>
<evidence type="ECO:0000259" key="2">
    <source>
        <dbReference type="Pfam" id="PF00561"/>
    </source>
</evidence>
<dbReference type="Proteomes" id="UP001165678">
    <property type="component" value="Unassembled WGS sequence"/>
</dbReference>
<comment type="caution">
    <text evidence="4">The sequence shown here is derived from an EMBL/GenBank/DDBJ whole genome shotgun (WGS) entry which is preliminary data.</text>
</comment>
<evidence type="ECO:0000256" key="1">
    <source>
        <dbReference type="NCBIfam" id="TIGR02425"/>
    </source>
</evidence>
<gene>
    <name evidence="4" type="primary">pcaC</name>
    <name evidence="4" type="ORF">OQ287_12925</name>
</gene>
<sequence>MSFFEYQGRTVAYRDSGGTTLPTLVLGHPLGMSQAVWDEVIPRLSRRFRLITWDLPGHGGSSPVTGEITPSELAADVRALLNHLDVPKYHYAGTSIGGVIGQALLCDAPERLDRAALTNTGAVIGTPANWQTRARRVREEGLHAMAPEITARWFSDSFRRNQTATLAGWQVQLARTDAESYAQLSLMLGDTDFSKALSGHETPVALLAGDNDLSTPPATLKGLSEALGGAPLETFEGIAHVPSVECPDRFVDWLTAWLLPSGADIGSGGVDYDTGLATRRQVLGEAHVERASHNATSLDQPFQQMITRLAWGELWGNTDLSHRDRSLITLAVLAALGRDGELALHLDTAHRTGVTEAELRQALTHVAVYAGVPAANHAFKMAKEHGWGEQI</sequence>
<evidence type="ECO:0000313" key="4">
    <source>
        <dbReference type="EMBL" id="MCX2525147.1"/>
    </source>
</evidence>
<dbReference type="SUPFAM" id="SSF69118">
    <property type="entry name" value="AhpD-like"/>
    <property type="match status" value="1"/>
</dbReference>
<dbReference type="SUPFAM" id="SSF53474">
    <property type="entry name" value="alpha/beta-Hydrolases"/>
    <property type="match status" value="1"/>
</dbReference>
<dbReference type="PANTHER" id="PTHR33570:SF2">
    <property type="entry name" value="CARBOXYMUCONOLACTONE DECARBOXYLASE-LIKE DOMAIN-CONTAINING PROTEIN"/>
    <property type="match status" value="1"/>
</dbReference>
<protein>
    <recommendedName>
        <fullName evidence="1">4-carboxymuconolactone decarboxylase</fullName>
        <ecNumber evidence="1">4.1.1.44</ecNumber>
    </recommendedName>
</protein>
<accession>A0AA41ZI27</accession>
<keyword evidence="5" id="KW-1185">Reference proteome</keyword>
<organism evidence="4 5">
    <name type="scientific">Larsenimonas rhizosphaerae</name>
    <dbReference type="NCBI Taxonomy" id="2944682"/>
    <lineage>
        <taxon>Bacteria</taxon>
        <taxon>Pseudomonadati</taxon>
        <taxon>Pseudomonadota</taxon>
        <taxon>Gammaproteobacteria</taxon>
        <taxon>Oceanospirillales</taxon>
        <taxon>Halomonadaceae</taxon>
        <taxon>Larsenimonas</taxon>
    </lineage>
</organism>
<dbReference type="EC" id="4.1.1.44" evidence="1"/>
<dbReference type="InterPro" id="IPR003779">
    <property type="entry name" value="CMD-like"/>
</dbReference>
<dbReference type="GO" id="GO:0051920">
    <property type="term" value="F:peroxiredoxin activity"/>
    <property type="evidence" value="ECO:0007669"/>
    <property type="project" value="InterPro"/>
</dbReference>
<name>A0AA41ZI27_9GAMM</name>
<proteinExistence type="predicted"/>
<dbReference type="PANTHER" id="PTHR33570">
    <property type="entry name" value="4-CARBOXYMUCONOLACTONE DECARBOXYLASE FAMILY PROTEIN"/>
    <property type="match status" value="1"/>
</dbReference>
<keyword evidence="4" id="KW-0456">Lyase</keyword>
<dbReference type="EMBL" id="JAPIVE010000004">
    <property type="protein sequence ID" value="MCX2525147.1"/>
    <property type="molecule type" value="Genomic_DNA"/>
</dbReference>
<dbReference type="InterPro" id="IPR000073">
    <property type="entry name" value="AB_hydrolase_1"/>
</dbReference>
<dbReference type="Pfam" id="PF02627">
    <property type="entry name" value="CMD"/>
    <property type="match status" value="1"/>
</dbReference>
<dbReference type="InterPro" id="IPR052512">
    <property type="entry name" value="4CMD/NDH-1_regulator"/>
</dbReference>
<dbReference type="Gene3D" id="3.40.50.1820">
    <property type="entry name" value="alpha/beta hydrolase"/>
    <property type="match status" value="1"/>
</dbReference>
<dbReference type="Pfam" id="PF00561">
    <property type="entry name" value="Abhydrolase_1"/>
    <property type="match status" value="1"/>
</dbReference>
<evidence type="ECO:0000259" key="3">
    <source>
        <dbReference type="Pfam" id="PF02627"/>
    </source>
</evidence>
<evidence type="ECO:0000313" key="5">
    <source>
        <dbReference type="Proteomes" id="UP001165678"/>
    </source>
</evidence>
<dbReference type="GO" id="GO:0047575">
    <property type="term" value="F:4-carboxymuconolactone decarboxylase activity"/>
    <property type="evidence" value="ECO:0007669"/>
    <property type="project" value="UniProtKB-UniRule"/>
</dbReference>
<feature type="domain" description="Carboxymuconolactone decarboxylase-like" evidence="3">
    <location>
        <begin position="301"/>
        <end position="384"/>
    </location>
</feature>
<dbReference type="InterPro" id="IPR029058">
    <property type="entry name" value="AB_hydrolase_fold"/>
</dbReference>
<dbReference type="InterPro" id="IPR029032">
    <property type="entry name" value="AhpD-like"/>
</dbReference>
<dbReference type="RefSeq" id="WP_265896708.1">
    <property type="nucleotide sequence ID" value="NZ_JAPIVE010000004.1"/>
</dbReference>
<dbReference type="PRINTS" id="PR00111">
    <property type="entry name" value="ABHYDROLASE"/>
</dbReference>
<feature type="domain" description="AB hydrolase-1" evidence="2">
    <location>
        <begin position="22"/>
        <end position="229"/>
    </location>
</feature>
<dbReference type="InterPro" id="IPR012788">
    <property type="entry name" value="Decarb_PcaC"/>
</dbReference>
<dbReference type="AlphaFoldDB" id="A0AA41ZI27"/>